<reference evidence="4" key="1">
    <citation type="submission" date="2005-01" db="EMBL/GenBank/DDBJ databases">
        <authorList>
            <person name="Town C.D."/>
        </authorList>
    </citation>
    <scope>NUCLEOTIDE SEQUENCE</scope>
</reference>
<evidence type="ECO:0000313" key="4">
    <source>
        <dbReference type="EMBL" id="ABN06141.1"/>
    </source>
</evidence>
<keyword evidence="3" id="KW-0472">Membrane</keyword>
<keyword evidence="2" id="KW-0648">Protein biosynthesis</keyword>
<keyword evidence="1" id="KW-0251">Elongation factor</keyword>
<dbReference type="SUPFAM" id="SSF50447">
    <property type="entry name" value="Translation proteins"/>
    <property type="match status" value="1"/>
</dbReference>
<keyword evidence="3" id="KW-1133">Transmembrane helix</keyword>
<name>A2Q2K4_MEDTR</name>
<proteinExistence type="predicted"/>
<dbReference type="EMBL" id="AC151000">
    <property type="protein sequence ID" value="ABN06141.1"/>
    <property type="molecule type" value="Genomic_DNA"/>
</dbReference>
<dbReference type="PANTHER" id="PTHR43636:SF2">
    <property type="entry name" value="ELONGATION FACTOR G, MITOCHONDRIAL"/>
    <property type="match status" value="1"/>
</dbReference>
<organism evidence="4">
    <name type="scientific">Medicago truncatula</name>
    <name type="common">Barrel medic</name>
    <name type="synonym">Medicago tribuloides</name>
    <dbReference type="NCBI Taxonomy" id="3880"/>
    <lineage>
        <taxon>Eukaryota</taxon>
        <taxon>Viridiplantae</taxon>
        <taxon>Streptophyta</taxon>
        <taxon>Embryophyta</taxon>
        <taxon>Tracheophyta</taxon>
        <taxon>Spermatophyta</taxon>
        <taxon>Magnoliopsida</taxon>
        <taxon>eudicotyledons</taxon>
        <taxon>Gunneridae</taxon>
        <taxon>Pentapetalae</taxon>
        <taxon>rosids</taxon>
        <taxon>fabids</taxon>
        <taxon>Fabales</taxon>
        <taxon>Fabaceae</taxon>
        <taxon>Papilionoideae</taxon>
        <taxon>50 kb inversion clade</taxon>
        <taxon>NPAAA clade</taxon>
        <taxon>Hologalegina</taxon>
        <taxon>IRL clade</taxon>
        <taxon>Trifolieae</taxon>
        <taxon>Medicago</taxon>
    </lineage>
</organism>
<gene>
    <name evidence="4" type="ORF">MtrDRAFT_AC151000g27v2</name>
</gene>
<dbReference type="GO" id="GO:0003746">
    <property type="term" value="F:translation elongation factor activity"/>
    <property type="evidence" value="ECO:0007669"/>
    <property type="project" value="UniProtKB-KW"/>
</dbReference>
<dbReference type="AlphaFoldDB" id="A2Q2K4"/>
<evidence type="ECO:0000256" key="2">
    <source>
        <dbReference type="ARBA" id="ARBA00022917"/>
    </source>
</evidence>
<sequence>MTTTLSVAPRGYNYFWMVYLIICRVQLKLVIMLSSNPRMRKRALNHDLVLQDASPLSPTCLQAYCDVDSASDVDNVRSTSGAFLCLGPNLVVHSPSHFNVLSLLHELQVPISLLIIYRDSQSTFSLSHNLIRHSRTKHIDCTHTLVVLAFTLKRKYGLITYLRIYEGVIRKGDFITNDNTGKTFKVPDSIEVRKDEIGVPHSIEPRIDEMGVPHSIAVRENMMGVPYVIGLRNNLPYSYEKRKDDLGIPNSIGVRNDEAFQEAHAGEIVALHDVNNAPGDSFTEGLVGYTKASIDVSELVSTDSVQVSKVSKDLRCQA</sequence>
<dbReference type="InterPro" id="IPR009000">
    <property type="entry name" value="Transl_B-barrel_sf"/>
</dbReference>
<dbReference type="PANTHER" id="PTHR43636">
    <property type="entry name" value="ELONGATION FACTOR G, MITOCHONDRIAL"/>
    <property type="match status" value="1"/>
</dbReference>
<dbReference type="Gene3D" id="2.40.30.10">
    <property type="entry name" value="Translation factors"/>
    <property type="match status" value="1"/>
</dbReference>
<evidence type="ECO:0000256" key="1">
    <source>
        <dbReference type="ARBA" id="ARBA00022768"/>
    </source>
</evidence>
<protein>
    <submittedName>
        <fullName evidence="4">Translation factor</fullName>
    </submittedName>
</protein>
<feature type="transmembrane region" description="Helical" evidence="3">
    <location>
        <begin position="14"/>
        <end position="33"/>
    </location>
</feature>
<accession>A2Q2K4</accession>
<evidence type="ECO:0000256" key="3">
    <source>
        <dbReference type="SAM" id="Phobius"/>
    </source>
</evidence>
<keyword evidence="3" id="KW-0812">Transmembrane</keyword>
<reference evidence="4" key="2">
    <citation type="submission" date="2007-03" db="EMBL/GenBank/DDBJ databases">
        <authorList>
            <consortium name="The International Medicago Genome Annotation Group"/>
        </authorList>
    </citation>
    <scope>NUCLEOTIDE SEQUENCE</scope>
</reference>